<keyword evidence="1" id="KW-0812">Transmembrane</keyword>
<keyword evidence="1" id="KW-0472">Membrane</keyword>
<feature type="transmembrane region" description="Helical" evidence="1">
    <location>
        <begin position="37"/>
        <end position="58"/>
    </location>
</feature>
<name>A0A0R1HGY2_9LACO</name>
<protein>
    <submittedName>
        <fullName evidence="2">Uncharacterized protein</fullName>
    </submittedName>
</protein>
<organism evidence="2 3">
    <name type="scientific">Dellaglioa algida DSM 15638</name>
    <dbReference type="NCBI Taxonomy" id="1423719"/>
    <lineage>
        <taxon>Bacteria</taxon>
        <taxon>Bacillati</taxon>
        <taxon>Bacillota</taxon>
        <taxon>Bacilli</taxon>
        <taxon>Lactobacillales</taxon>
        <taxon>Lactobacillaceae</taxon>
        <taxon>Dellaglioa</taxon>
    </lineage>
</organism>
<reference evidence="2 3" key="1">
    <citation type="journal article" date="2015" name="Genome Announc.">
        <title>Expanding the biotechnology potential of lactobacilli through comparative genomics of 213 strains and associated genera.</title>
        <authorList>
            <person name="Sun Z."/>
            <person name="Harris H.M."/>
            <person name="McCann A."/>
            <person name="Guo C."/>
            <person name="Argimon S."/>
            <person name="Zhang W."/>
            <person name="Yang X."/>
            <person name="Jeffery I.B."/>
            <person name="Cooney J.C."/>
            <person name="Kagawa T.F."/>
            <person name="Liu W."/>
            <person name="Song Y."/>
            <person name="Salvetti E."/>
            <person name="Wrobel A."/>
            <person name="Rasinkangas P."/>
            <person name="Parkhill J."/>
            <person name="Rea M.C."/>
            <person name="O'Sullivan O."/>
            <person name="Ritari J."/>
            <person name="Douillard F.P."/>
            <person name="Paul Ross R."/>
            <person name="Yang R."/>
            <person name="Briner A.E."/>
            <person name="Felis G.E."/>
            <person name="de Vos W.M."/>
            <person name="Barrangou R."/>
            <person name="Klaenhammer T.R."/>
            <person name="Caufield P.W."/>
            <person name="Cui Y."/>
            <person name="Zhang H."/>
            <person name="O'Toole P.W."/>
        </authorList>
    </citation>
    <scope>NUCLEOTIDE SEQUENCE [LARGE SCALE GENOMIC DNA]</scope>
    <source>
        <strain evidence="2 3">DSM 15638</strain>
    </source>
</reference>
<dbReference type="EMBL" id="AZDI01000004">
    <property type="protein sequence ID" value="KRK45790.1"/>
    <property type="molecule type" value="Genomic_DNA"/>
</dbReference>
<keyword evidence="1" id="KW-1133">Transmembrane helix</keyword>
<dbReference type="PATRIC" id="fig|1423719.4.peg.1040"/>
<dbReference type="Proteomes" id="UP000051450">
    <property type="component" value="Unassembled WGS sequence"/>
</dbReference>
<evidence type="ECO:0000256" key="1">
    <source>
        <dbReference type="SAM" id="Phobius"/>
    </source>
</evidence>
<proteinExistence type="predicted"/>
<gene>
    <name evidence="2" type="ORF">FC66_GL001020</name>
</gene>
<dbReference type="AlphaFoldDB" id="A0A0R1HGY2"/>
<evidence type="ECO:0000313" key="2">
    <source>
        <dbReference type="EMBL" id="KRK45790.1"/>
    </source>
</evidence>
<dbReference type="RefSeq" id="WP_057974084.1">
    <property type="nucleotide sequence ID" value="NZ_AZDI01000004.1"/>
</dbReference>
<accession>A0A0R1HGY2</accession>
<feature type="transmembrane region" description="Helical" evidence="1">
    <location>
        <begin position="12"/>
        <end position="31"/>
    </location>
</feature>
<evidence type="ECO:0000313" key="3">
    <source>
        <dbReference type="Proteomes" id="UP000051450"/>
    </source>
</evidence>
<comment type="caution">
    <text evidence="2">The sequence shown here is derived from an EMBL/GenBank/DDBJ whole genome shotgun (WGS) entry which is preliminary data.</text>
</comment>
<sequence>MFKKINTYINAHYIKTFILALATATIFRVLIEFFTNHNFLNIEFIAASVTVIVVSILIGQDFRK</sequence>
<keyword evidence="3" id="KW-1185">Reference proteome</keyword>